<dbReference type="Proteomes" id="UP000636010">
    <property type="component" value="Unassembled WGS sequence"/>
</dbReference>
<evidence type="ECO:0000256" key="1">
    <source>
        <dbReference type="ARBA" id="ARBA00001946"/>
    </source>
</evidence>
<keyword evidence="6 11" id="KW-0479">Metal-binding</keyword>
<evidence type="ECO:0000256" key="10">
    <source>
        <dbReference type="ARBA" id="ARBA00048540"/>
    </source>
</evidence>
<organism evidence="13 14">
    <name type="scientific">Marivirga lumbricoides</name>
    <dbReference type="NCBI Taxonomy" id="1046115"/>
    <lineage>
        <taxon>Bacteria</taxon>
        <taxon>Pseudomonadati</taxon>
        <taxon>Bacteroidota</taxon>
        <taxon>Cytophagia</taxon>
        <taxon>Cytophagales</taxon>
        <taxon>Marivirgaceae</taxon>
        <taxon>Marivirga</taxon>
    </lineage>
</organism>
<name>A0ABQ1MIJ5_9BACT</name>
<evidence type="ECO:0000256" key="5">
    <source>
        <dbReference type="ARBA" id="ARBA00022679"/>
    </source>
</evidence>
<dbReference type="PANTHER" id="PTHR30040">
    <property type="entry name" value="THIAMINE BIOSYNTHESIS LIPOPROTEIN APBE"/>
    <property type="match status" value="1"/>
</dbReference>
<gene>
    <name evidence="13" type="ORF">GCM10011506_28440</name>
</gene>
<keyword evidence="12" id="KW-0812">Transmembrane</keyword>
<reference evidence="14" key="1">
    <citation type="journal article" date="2019" name="Int. J. Syst. Evol. Microbiol.">
        <title>The Global Catalogue of Microorganisms (GCM) 10K type strain sequencing project: providing services to taxonomists for standard genome sequencing and annotation.</title>
        <authorList>
            <consortium name="The Broad Institute Genomics Platform"/>
            <consortium name="The Broad Institute Genome Sequencing Center for Infectious Disease"/>
            <person name="Wu L."/>
            <person name="Ma J."/>
        </authorList>
    </citation>
    <scope>NUCLEOTIDE SEQUENCE [LARGE SCALE GENOMIC DNA]</scope>
    <source>
        <strain evidence="14">CGMCC 1.10832</strain>
    </source>
</reference>
<keyword evidence="5 11" id="KW-0808">Transferase</keyword>
<dbReference type="PANTHER" id="PTHR30040:SF2">
    <property type="entry name" value="FAD:PROTEIN FMN TRANSFERASE"/>
    <property type="match status" value="1"/>
</dbReference>
<evidence type="ECO:0000256" key="12">
    <source>
        <dbReference type="SAM" id="Phobius"/>
    </source>
</evidence>
<keyword evidence="12" id="KW-1133">Transmembrane helix</keyword>
<dbReference type="PIRSF" id="PIRSF006268">
    <property type="entry name" value="ApbE"/>
    <property type="match status" value="1"/>
</dbReference>
<dbReference type="InterPro" id="IPR024932">
    <property type="entry name" value="ApbE"/>
</dbReference>
<sequence>MDLSSNFASDFKIIMNNRQKNAIYSLVLILAVATVWFLRNRVFNENEESKVAYIYINGEAQGTTYNITYLDSASRNFKSAVDSLLLEFDKSLSTYRKGSEILTFNENDSFYFKLPYFQPVLQASQAVYEASHGAFDPTVYPLMQAWNFKQEKPTIPDSARIDSIKNYIGFDKITFNEKVVKKKMNKVRLDFNAIAQGYSIDVVFNFLVSEGIENMMIELGGELRAKGVNANGDLWAIGIDNPKPEASDVKRIAIISVDDKAMSTSGNYRNYFTYEGVRYGHTIDPRTGYPVQRDIISATVVAPTCMEADAWSTTFMVTGLEEAKEILKTLPNVSAFFIYEDGSGEMKTFTSDNLSSNIIL</sequence>
<dbReference type="InterPro" id="IPR003374">
    <property type="entry name" value="ApbE-like_sf"/>
</dbReference>
<dbReference type="EMBL" id="BMEC01000009">
    <property type="protein sequence ID" value="GGC41168.1"/>
    <property type="molecule type" value="Genomic_DNA"/>
</dbReference>
<evidence type="ECO:0000256" key="6">
    <source>
        <dbReference type="ARBA" id="ARBA00022723"/>
    </source>
</evidence>
<dbReference type="GO" id="GO:0016740">
    <property type="term" value="F:transferase activity"/>
    <property type="evidence" value="ECO:0007669"/>
    <property type="project" value="UniProtKB-KW"/>
</dbReference>
<keyword evidence="7 11" id="KW-0274">FAD</keyword>
<keyword evidence="12" id="KW-0472">Membrane</keyword>
<comment type="similarity">
    <text evidence="11">Belongs to the ApbE family.</text>
</comment>
<keyword evidence="4 11" id="KW-0285">Flavoprotein</keyword>
<dbReference type="Pfam" id="PF02424">
    <property type="entry name" value="ApbE"/>
    <property type="match status" value="1"/>
</dbReference>
<evidence type="ECO:0000256" key="7">
    <source>
        <dbReference type="ARBA" id="ARBA00022827"/>
    </source>
</evidence>
<evidence type="ECO:0000256" key="3">
    <source>
        <dbReference type="ARBA" id="ARBA00016337"/>
    </source>
</evidence>
<proteinExistence type="inferred from homology"/>
<feature type="transmembrane region" description="Helical" evidence="12">
    <location>
        <begin position="21"/>
        <end position="38"/>
    </location>
</feature>
<evidence type="ECO:0000256" key="8">
    <source>
        <dbReference type="ARBA" id="ARBA00022842"/>
    </source>
</evidence>
<accession>A0ABQ1MIJ5</accession>
<comment type="cofactor">
    <cofactor evidence="1">
        <name>Mg(2+)</name>
        <dbReference type="ChEBI" id="CHEBI:18420"/>
    </cofactor>
</comment>
<evidence type="ECO:0000256" key="2">
    <source>
        <dbReference type="ARBA" id="ARBA00011955"/>
    </source>
</evidence>
<evidence type="ECO:0000256" key="9">
    <source>
        <dbReference type="ARBA" id="ARBA00031306"/>
    </source>
</evidence>
<keyword evidence="8 11" id="KW-0460">Magnesium</keyword>
<dbReference type="Gene3D" id="3.10.520.10">
    <property type="entry name" value="ApbE-like domains"/>
    <property type="match status" value="1"/>
</dbReference>
<evidence type="ECO:0000256" key="11">
    <source>
        <dbReference type="PIRNR" id="PIRNR006268"/>
    </source>
</evidence>
<comment type="caution">
    <text evidence="13">The sequence shown here is derived from an EMBL/GenBank/DDBJ whole genome shotgun (WGS) entry which is preliminary data.</text>
</comment>
<comment type="catalytic activity">
    <reaction evidence="10 11">
        <text>L-threonyl-[protein] + FAD = FMN-L-threonyl-[protein] + AMP + H(+)</text>
        <dbReference type="Rhea" id="RHEA:36847"/>
        <dbReference type="Rhea" id="RHEA-COMP:11060"/>
        <dbReference type="Rhea" id="RHEA-COMP:11061"/>
        <dbReference type="ChEBI" id="CHEBI:15378"/>
        <dbReference type="ChEBI" id="CHEBI:30013"/>
        <dbReference type="ChEBI" id="CHEBI:57692"/>
        <dbReference type="ChEBI" id="CHEBI:74257"/>
        <dbReference type="ChEBI" id="CHEBI:456215"/>
        <dbReference type="EC" id="2.7.1.180"/>
    </reaction>
</comment>
<dbReference type="EC" id="2.7.1.180" evidence="2 11"/>
<dbReference type="SUPFAM" id="SSF143631">
    <property type="entry name" value="ApbE-like"/>
    <property type="match status" value="1"/>
</dbReference>
<evidence type="ECO:0000256" key="4">
    <source>
        <dbReference type="ARBA" id="ARBA00022630"/>
    </source>
</evidence>
<evidence type="ECO:0000313" key="14">
    <source>
        <dbReference type="Proteomes" id="UP000636010"/>
    </source>
</evidence>
<dbReference type="RefSeq" id="WP_188464608.1">
    <property type="nucleotide sequence ID" value="NZ_BAABHU010000009.1"/>
</dbReference>
<keyword evidence="14" id="KW-1185">Reference proteome</keyword>
<evidence type="ECO:0000313" key="13">
    <source>
        <dbReference type="EMBL" id="GGC41168.1"/>
    </source>
</evidence>
<protein>
    <recommendedName>
        <fullName evidence="3 11">FAD:protein FMN transferase</fullName>
        <ecNumber evidence="2 11">2.7.1.180</ecNumber>
    </recommendedName>
    <alternativeName>
        <fullName evidence="9 11">Flavin transferase</fullName>
    </alternativeName>
</protein>